<protein>
    <submittedName>
        <fullName evidence="6">LysR family transcriptional regulator</fullName>
    </submittedName>
</protein>
<dbReference type="PANTHER" id="PTHR30126:SF98">
    <property type="entry name" value="HTH-TYPE TRANSCRIPTIONAL ACTIVATOR BAUR"/>
    <property type="match status" value="1"/>
</dbReference>
<dbReference type="PANTHER" id="PTHR30126">
    <property type="entry name" value="HTH-TYPE TRANSCRIPTIONAL REGULATOR"/>
    <property type="match status" value="1"/>
</dbReference>
<evidence type="ECO:0000313" key="6">
    <source>
        <dbReference type="EMBL" id="MCT7359194.1"/>
    </source>
</evidence>
<dbReference type="FunFam" id="1.10.10.10:FF:000001">
    <property type="entry name" value="LysR family transcriptional regulator"/>
    <property type="match status" value="1"/>
</dbReference>
<accession>A0A9X3ARU1</accession>
<evidence type="ECO:0000259" key="5">
    <source>
        <dbReference type="PROSITE" id="PS50931"/>
    </source>
</evidence>
<dbReference type="SUPFAM" id="SSF46785">
    <property type="entry name" value="Winged helix' DNA-binding domain"/>
    <property type="match status" value="1"/>
</dbReference>
<evidence type="ECO:0000256" key="1">
    <source>
        <dbReference type="ARBA" id="ARBA00009437"/>
    </source>
</evidence>
<dbReference type="PROSITE" id="PS50931">
    <property type="entry name" value="HTH_LYSR"/>
    <property type="match status" value="1"/>
</dbReference>
<dbReference type="InterPro" id="IPR036390">
    <property type="entry name" value="WH_DNA-bd_sf"/>
</dbReference>
<dbReference type="GO" id="GO:0003700">
    <property type="term" value="F:DNA-binding transcription factor activity"/>
    <property type="evidence" value="ECO:0007669"/>
    <property type="project" value="InterPro"/>
</dbReference>
<dbReference type="InterPro" id="IPR005119">
    <property type="entry name" value="LysR_subst-bd"/>
</dbReference>
<proteinExistence type="inferred from homology"/>
<dbReference type="Pfam" id="PF03466">
    <property type="entry name" value="LysR_substrate"/>
    <property type="match status" value="1"/>
</dbReference>
<dbReference type="Pfam" id="PF00126">
    <property type="entry name" value="HTH_1"/>
    <property type="match status" value="1"/>
</dbReference>
<keyword evidence="4" id="KW-0804">Transcription</keyword>
<name>A0A9X3ARU1_9GAMM</name>
<dbReference type="Proteomes" id="UP001147830">
    <property type="component" value="Unassembled WGS sequence"/>
</dbReference>
<evidence type="ECO:0000256" key="4">
    <source>
        <dbReference type="ARBA" id="ARBA00023163"/>
    </source>
</evidence>
<organism evidence="6 7">
    <name type="scientific">Thalassolituus pacificus</name>
    <dbReference type="NCBI Taxonomy" id="2975440"/>
    <lineage>
        <taxon>Bacteria</taxon>
        <taxon>Pseudomonadati</taxon>
        <taxon>Pseudomonadota</taxon>
        <taxon>Gammaproteobacteria</taxon>
        <taxon>Oceanospirillales</taxon>
        <taxon>Oceanospirillaceae</taxon>
        <taxon>Thalassolituus</taxon>
    </lineage>
</organism>
<dbReference type="RefSeq" id="WP_260976066.1">
    <property type="nucleotide sequence ID" value="NZ_JAOANI010000015.1"/>
</dbReference>
<dbReference type="GO" id="GO:0000976">
    <property type="term" value="F:transcription cis-regulatory region binding"/>
    <property type="evidence" value="ECO:0007669"/>
    <property type="project" value="TreeGrafter"/>
</dbReference>
<keyword evidence="2" id="KW-0805">Transcription regulation</keyword>
<keyword evidence="3" id="KW-0238">DNA-binding</keyword>
<comment type="caution">
    <text evidence="6">The sequence shown here is derived from an EMBL/GenBank/DDBJ whole genome shotgun (WGS) entry which is preliminary data.</text>
</comment>
<reference evidence="6" key="1">
    <citation type="journal article" date="2022" name="Front. Microbiol.">
        <title>Genome-based taxonomic rearrangement of Oceanobacter-related bacteria including the description of Thalassolituus hydrocarbonoclasticus sp. nov. and Thalassolituus pacificus sp. nov. and emended description of the genus Thalassolituus.</title>
        <authorList>
            <person name="Dong C."/>
            <person name="Wei L."/>
            <person name="Wang J."/>
            <person name="Lai Q."/>
            <person name="Huang Z."/>
            <person name="Shao Z."/>
        </authorList>
    </citation>
    <scope>NUCLEOTIDE SEQUENCE</scope>
    <source>
        <strain evidence="6">59MF3M-4</strain>
    </source>
</reference>
<dbReference type="EMBL" id="JAOANI010000015">
    <property type="protein sequence ID" value="MCT7359194.1"/>
    <property type="molecule type" value="Genomic_DNA"/>
</dbReference>
<dbReference type="PRINTS" id="PR00039">
    <property type="entry name" value="HTHLYSR"/>
</dbReference>
<dbReference type="InterPro" id="IPR036388">
    <property type="entry name" value="WH-like_DNA-bd_sf"/>
</dbReference>
<comment type="similarity">
    <text evidence="1">Belongs to the LysR transcriptional regulatory family.</text>
</comment>
<evidence type="ECO:0000313" key="7">
    <source>
        <dbReference type="Proteomes" id="UP001147830"/>
    </source>
</evidence>
<gene>
    <name evidence="6" type="ORF">NYR02_09195</name>
</gene>
<keyword evidence="7" id="KW-1185">Reference proteome</keyword>
<dbReference type="AlphaFoldDB" id="A0A9X3ARU1"/>
<dbReference type="SUPFAM" id="SSF53850">
    <property type="entry name" value="Periplasmic binding protein-like II"/>
    <property type="match status" value="1"/>
</dbReference>
<sequence length="295" mass="33150">MSRLNYHHLHYFWRVATLGNLTEAARQLHVSQSALSAQIRALEESMDTQLFERSGRRLLLTATGQRVLGYANDIFSRGEELESLLRHGIEPEYQQLRIGVLSTMSRNFVEGFIAPLINQPKVRFSLHARGMANLLNGLANHQFDLILTNSNVAADGQDTLWQSQLLARQPLAVVGPPEQKPEAEFPQGYDGRRWVLPASGTELRSAFDGFCSRWHYEPDVQAEADDMAMLRLLARDTGALTVLPNVVVKDEIAQGTLQEFMTLPNVYENFYAVSVKRQFVSPVLTGLLGQQSLRS</sequence>
<dbReference type="InterPro" id="IPR000847">
    <property type="entry name" value="LysR_HTH_N"/>
</dbReference>
<evidence type="ECO:0000256" key="2">
    <source>
        <dbReference type="ARBA" id="ARBA00023015"/>
    </source>
</evidence>
<dbReference type="Gene3D" id="1.10.10.10">
    <property type="entry name" value="Winged helix-like DNA-binding domain superfamily/Winged helix DNA-binding domain"/>
    <property type="match status" value="1"/>
</dbReference>
<reference evidence="6" key="2">
    <citation type="submission" date="2022-08" db="EMBL/GenBank/DDBJ databases">
        <authorList>
            <person name="Dong C."/>
        </authorList>
    </citation>
    <scope>NUCLEOTIDE SEQUENCE</scope>
    <source>
        <strain evidence="6">59MF3M-4</strain>
    </source>
</reference>
<feature type="domain" description="HTH lysR-type" evidence="5">
    <location>
        <begin position="4"/>
        <end position="61"/>
    </location>
</feature>
<dbReference type="Gene3D" id="3.40.190.10">
    <property type="entry name" value="Periplasmic binding protein-like II"/>
    <property type="match status" value="2"/>
</dbReference>
<evidence type="ECO:0000256" key="3">
    <source>
        <dbReference type="ARBA" id="ARBA00023125"/>
    </source>
</evidence>